<dbReference type="Gene3D" id="3.40.50.1390">
    <property type="entry name" value="Resolvase, N-terminal catalytic domain"/>
    <property type="match status" value="1"/>
</dbReference>
<dbReference type="InterPro" id="IPR011109">
    <property type="entry name" value="DNA_bind_recombinase_dom"/>
</dbReference>
<dbReference type="Pfam" id="PF07508">
    <property type="entry name" value="Recombinase"/>
    <property type="match status" value="1"/>
</dbReference>
<dbReference type="Gene3D" id="3.90.1750.20">
    <property type="entry name" value="Putative Large Serine Recombinase, Chain B, Domain 2"/>
    <property type="match status" value="1"/>
</dbReference>
<dbReference type="InterPro" id="IPR025827">
    <property type="entry name" value="Zn_ribbon_recom_dom"/>
</dbReference>
<dbReference type="PANTHER" id="PTHR30461">
    <property type="entry name" value="DNA-INVERTASE FROM LAMBDOID PROPHAGE"/>
    <property type="match status" value="1"/>
</dbReference>
<name>A0A8S5PDP0_9CAUD</name>
<dbReference type="EMBL" id="BK015393">
    <property type="protein sequence ID" value="DAE04717.1"/>
    <property type="molecule type" value="Genomic_DNA"/>
</dbReference>
<dbReference type="Pfam" id="PF00239">
    <property type="entry name" value="Resolvase"/>
    <property type="match status" value="1"/>
</dbReference>
<evidence type="ECO:0000259" key="3">
    <source>
        <dbReference type="PROSITE" id="PS51737"/>
    </source>
</evidence>
<dbReference type="InterPro" id="IPR050639">
    <property type="entry name" value="SSR_resolvase"/>
</dbReference>
<dbReference type="InterPro" id="IPR036162">
    <property type="entry name" value="Resolvase-like_N_sf"/>
</dbReference>
<feature type="domain" description="Recombinase" evidence="3">
    <location>
        <begin position="174"/>
        <end position="300"/>
    </location>
</feature>
<proteinExistence type="predicted"/>
<dbReference type="PROSITE" id="PS51737">
    <property type="entry name" value="RECOMBINASE_DNA_BIND"/>
    <property type="match status" value="1"/>
</dbReference>
<dbReference type="InterPro" id="IPR038109">
    <property type="entry name" value="DNA_bind_recomb_sf"/>
</dbReference>
<dbReference type="PROSITE" id="PS51736">
    <property type="entry name" value="RECOMBINASES_3"/>
    <property type="match status" value="1"/>
</dbReference>
<sequence>MREIQLVTPNNRPILVRKRVCAYARVSTAKDAMLHSLSSQVSYYQKYIQEHKDWEFCGVYADEGLTGTKESRAQFQEMLKECRYGNIDIILTKSISRFARNTVDLLNTVRELKSLGIAVYFEEQNINTLSSDGELMLTILASYAQEESLSASENMKWSIRKGFENGELCCFRFMYGYRIERGSVTVCEEEAAIVQEVFDRFAKGESMLAIAKDLNARGISTHSKRQMRWSGKRIGKMLTNEKYAGNALLQKTYINNHLEKKRMVNRGELPKYYAEQTHPAIIDAQTYRLVQERIERNRGRHTVKIACLKSAFTGKMFCGYCGEPVWRGKNNGRTIWGCRNARGKGVLTCHAASIRNDILEETCCSLFGLSTFDPTFIDQNVREIILYDNRLVFSMTDGREEKISWKNKSRSQSWTPEMKERARQRTMERLQNRRINDADSKGNTSDS</sequence>
<dbReference type="CDD" id="cd00338">
    <property type="entry name" value="Ser_Recombinase"/>
    <property type="match status" value="1"/>
</dbReference>
<reference evidence="4" key="1">
    <citation type="journal article" date="2021" name="Proc. Natl. Acad. Sci. U.S.A.">
        <title>A Catalog of Tens of Thousands of Viruses from Human Metagenomes Reveals Hidden Associations with Chronic Diseases.</title>
        <authorList>
            <person name="Tisza M.J."/>
            <person name="Buck C.B."/>
        </authorList>
    </citation>
    <scope>NUCLEOTIDE SEQUENCE</scope>
    <source>
        <strain evidence="4">CtFSL3</strain>
    </source>
</reference>
<dbReference type="SMART" id="SM00857">
    <property type="entry name" value="Resolvase"/>
    <property type="match status" value="1"/>
</dbReference>
<evidence type="ECO:0000313" key="4">
    <source>
        <dbReference type="EMBL" id="DAE04717.1"/>
    </source>
</evidence>
<dbReference type="GO" id="GO:0000150">
    <property type="term" value="F:DNA strand exchange activity"/>
    <property type="evidence" value="ECO:0007669"/>
    <property type="project" value="InterPro"/>
</dbReference>
<organism evidence="4">
    <name type="scientific">Siphoviridae sp. ctFSL3</name>
    <dbReference type="NCBI Taxonomy" id="2825404"/>
    <lineage>
        <taxon>Viruses</taxon>
        <taxon>Duplodnaviria</taxon>
        <taxon>Heunggongvirae</taxon>
        <taxon>Uroviricota</taxon>
        <taxon>Caudoviricetes</taxon>
    </lineage>
</organism>
<feature type="compositionally biased region" description="Basic and acidic residues" evidence="1">
    <location>
        <begin position="417"/>
        <end position="440"/>
    </location>
</feature>
<dbReference type="GO" id="GO:0003677">
    <property type="term" value="F:DNA binding"/>
    <property type="evidence" value="ECO:0007669"/>
    <property type="project" value="InterPro"/>
</dbReference>
<feature type="domain" description="Resolvase/invertase-type recombinase catalytic" evidence="2">
    <location>
        <begin position="19"/>
        <end position="166"/>
    </location>
</feature>
<accession>A0A8S5PDP0</accession>
<evidence type="ECO:0000259" key="2">
    <source>
        <dbReference type="PROSITE" id="PS51736"/>
    </source>
</evidence>
<dbReference type="Pfam" id="PF13408">
    <property type="entry name" value="Zn_ribbon_recom"/>
    <property type="match status" value="1"/>
</dbReference>
<dbReference type="InterPro" id="IPR006119">
    <property type="entry name" value="Resolv_N"/>
</dbReference>
<evidence type="ECO:0000256" key="1">
    <source>
        <dbReference type="SAM" id="MobiDB-lite"/>
    </source>
</evidence>
<dbReference type="SUPFAM" id="SSF53041">
    <property type="entry name" value="Resolvase-like"/>
    <property type="match status" value="1"/>
</dbReference>
<feature type="region of interest" description="Disordered" evidence="1">
    <location>
        <begin position="404"/>
        <end position="447"/>
    </location>
</feature>
<protein>
    <submittedName>
        <fullName evidence="4">Integrase</fullName>
    </submittedName>
</protein>
<dbReference type="PANTHER" id="PTHR30461:SF23">
    <property type="entry name" value="DNA RECOMBINASE-RELATED"/>
    <property type="match status" value="1"/>
</dbReference>